<dbReference type="GO" id="GO:0015421">
    <property type="term" value="F:ABC-type oligopeptide transporter activity"/>
    <property type="evidence" value="ECO:0007669"/>
    <property type="project" value="TreeGrafter"/>
</dbReference>
<dbReference type="InterPro" id="IPR003593">
    <property type="entry name" value="AAA+_ATPase"/>
</dbReference>
<feature type="domain" description="ABC transporter" evidence="3">
    <location>
        <begin position="269"/>
        <end position="523"/>
    </location>
</feature>
<dbReference type="GO" id="GO:0016887">
    <property type="term" value="F:ATP hydrolysis activity"/>
    <property type="evidence" value="ECO:0007669"/>
    <property type="project" value="InterPro"/>
</dbReference>
<evidence type="ECO:0000313" key="4">
    <source>
        <dbReference type="EMBL" id="KAJ7352001.1"/>
    </source>
</evidence>
<organism evidence="4 5">
    <name type="scientific">Mycena albidolilacea</name>
    <dbReference type="NCBI Taxonomy" id="1033008"/>
    <lineage>
        <taxon>Eukaryota</taxon>
        <taxon>Fungi</taxon>
        <taxon>Dikarya</taxon>
        <taxon>Basidiomycota</taxon>
        <taxon>Agaricomycotina</taxon>
        <taxon>Agaricomycetes</taxon>
        <taxon>Agaricomycetidae</taxon>
        <taxon>Agaricales</taxon>
        <taxon>Marasmiineae</taxon>
        <taxon>Mycenaceae</taxon>
        <taxon>Mycena</taxon>
    </lineage>
</organism>
<dbReference type="EMBL" id="JARIHO010000012">
    <property type="protein sequence ID" value="KAJ7352001.1"/>
    <property type="molecule type" value="Genomic_DNA"/>
</dbReference>
<keyword evidence="2" id="KW-0067">ATP-binding</keyword>
<evidence type="ECO:0000256" key="2">
    <source>
        <dbReference type="ARBA" id="ARBA00022840"/>
    </source>
</evidence>
<dbReference type="Proteomes" id="UP001218218">
    <property type="component" value="Unassembled WGS sequence"/>
</dbReference>
<keyword evidence="5" id="KW-1185">Reference proteome</keyword>
<dbReference type="PANTHER" id="PTHR43394:SF1">
    <property type="entry name" value="ATP-BINDING CASSETTE SUB-FAMILY B MEMBER 10, MITOCHONDRIAL"/>
    <property type="match status" value="1"/>
</dbReference>
<dbReference type="AlphaFoldDB" id="A0AAD7A863"/>
<dbReference type="InterPro" id="IPR003439">
    <property type="entry name" value="ABC_transporter-like_ATP-bd"/>
</dbReference>
<gene>
    <name evidence="4" type="ORF">DFH08DRAFT_989964</name>
</gene>
<dbReference type="PANTHER" id="PTHR43394">
    <property type="entry name" value="ATP-DEPENDENT PERMEASE MDL1, MITOCHONDRIAL"/>
    <property type="match status" value="1"/>
</dbReference>
<dbReference type="PROSITE" id="PS50893">
    <property type="entry name" value="ABC_TRANSPORTER_2"/>
    <property type="match status" value="1"/>
</dbReference>
<dbReference type="InterPro" id="IPR039421">
    <property type="entry name" value="Type_1_exporter"/>
</dbReference>
<evidence type="ECO:0000313" key="5">
    <source>
        <dbReference type="Proteomes" id="UP001218218"/>
    </source>
</evidence>
<protein>
    <submittedName>
        <fullName evidence="4">P-loop containing nucleoside triphosphate hydrolase protein</fullName>
    </submittedName>
</protein>
<dbReference type="Gene3D" id="3.40.50.300">
    <property type="entry name" value="P-loop containing nucleotide triphosphate hydrolases"/>
    <property type="match status" value="1"/>
</dbReference>
<keyword evidence="4" id="KW-0378">Hydrolase</keyword>
<comment type="caution">
    <text evidence="4">The sequence shown here is derived from an EMBL/GenBank/DDBJ whole genome shotgun (WGS) entry which is preliminary data.</text>
</comment>
<sequence>MTWASEYVAPMLGTRVRLHFEEYILRAKLRLDLPTGADLNKESSVTAMQAWHAFIYLSEIFQQTLQLSSQILFIFQQTNGGLIFTLLSLVNPVLVTKGSRYLWLQAFVFYSDNLSYLRLRALSLLASDDYREDFVSGHIGPWISAEYKKARERLGSISTSEPFSAYRLRATPIMSILTRLSGDFPMLFWAANAILDPKNYTVTSFAILQQHSQALNLTCQTIYFNFAEAVTSFSQVKELYELANIENKIPGGDQAYPNFAHNSEKGMGFELKNVSFAYPGGKSKDNAIKNVSLKIPAGHLVVIVGANGSGKSTIIKLLNRLYDVDSGEIIVDGLPIKDYRIADLRKVQALLTQDHKLYPLTLAENIGLGHPDHVDNIDMILQAAESGGADGVIKRQNDGVNTVLHPKLKSILDGLEKKAELSGGEKQRIVASRTFMRFLSGNIRFAVADEPSSALDPKGEHQLFQRLRESGGGKTMIFVTHRFGHLTKHADLIICMKEGEAIEMGTHKELMARGGEYSELYNVEAQAFAVDTTL</sequence>
<accession>A0AAD7A863</accession>
<keyword evidence="1" id="KW-0547">Nucleotide-binding</keyword>
<dbReference type="SUPFAM" id="SSF52540">
    <property type="entry name" value="P-loop containing nucleoside triphosphate hydrolases"/>
    <property type="match status" value="1"/>
</dbReference>
<evidence type="ECO:0000256" key="1">
    <source>
        <dbReference type="ARBA" id="ARBA00022741"/>
    </source>
</evidence>
<dbReference type="InterPro" id="IPR027417">
    <property type="entry name" value="P-loop_NTPase"/>
</dbReference>
<evidence type="ECO:0000259" key="3">
    <source>
        <dbReference type="PROSITE" id="PS50893"/>
    </source>
</evidence>
<name>A0AAD7A863_9AGAR</name>
<dbReference type="SMART" id="SM00382">
    <property type="entry name" value="AAA"/>
    <property type="match status" value="1"/>
</dbReference>
<dbReference type="GO" id="GO:0005524">
    <property type="term" value="F:ATP binding"/>
    <property type="evidence" value="ECO:0007669"/>
    <property type="project" value="UniProtKB-KW"/>
</dbReference>
<dbReference type="Pfam" id="PF00005">
    <property type="entry name" value="ABC_tran"/>
    <property type="match status" value="1"/>
</dbReference>
<reference evidence="4" key="1">
    <citation type="submission" date="2023-03" db="EMBL/GenBank/DDBJ databases">
        <title>Massive genome expansion in bonnet fungi (Mycena s.s.) driven by repeated elements and novel gene families across ecological guilds.</title>
        <authorList>
            <consortium name="Lawrence Berkeley National Laboratory"/>
            <person name="Harder C.B."/>
            <person name="Miyauchi S."/>
            <person name="Viragh M."/>
            <person name="Kuo A."/>
            <person name="Thoen E."/>
            <person name="Andreopoulos B."/>
            <person name="Lu D."/>
            <person name="Skrede I."/>
            <person name="Drula E."/>
            <person name="Henrissat B."/>
            <person name="Morin E."/>
            <person name="Kohler A."/>
            <person name="Barry K."/>
            <person name="LaButti K."/>
            <person name="Morin E."/>
            <person name="Salamov A."/>
            <person name="Lipzen A."/>
            <person name="Mereny Z."/>
            <person name="Hegedus B."/>
            <person name="Baldrian P."/>
            <person name="Stursova M."/>
            <person name="Weitz H."/>
            <person name="Taylor A."/>
            <person name="Grigoriev I.V."/>
            <person name="Nagy L.G."/>
            <person name="Martin F."/>
            <person name="Kauserud H."/>
        </authorList>
    </citation>
    <scope>NUCLEOTIDE SEQUENCE</scope>
    <source>
        <strain evidence="4">CBHHK002</strain>
    </source>
</reference>
<proteinExistence type="predicted"/>